<dbReference type="Pfam" id="PF04178">
    <property type="entry name" value="Got1"/>
    <property type="match status" value="1"/>
</dbReference>
<evidence type="ECO:0000313" key="11">
    <source>
        <dbReference type="EMBL" id="KAF5914876.1"/>
    </source>
</evidence>
<evidence type="ECO:0000256" key="5">
    <source>
        <dbReference type="ARBA" id="ARBA00022927"/>
    </source>
</evidence>
<evidence type="ECO:0000256" key="3">
    <source>
        <dbReference type="ARBA" id="ARBA00022448"/>
    </source>
</evidence>
<reference evidence="11 12" key="1">
    <citation type="journal article" date="2020" name="Mol. Biol. Evol.">
        <title>Interspecific Gene Flow and the Evolution of Specialization in Black and White Rhinoceros.</title>
        <authorList>
            <person name="Moodley Y."/>
            <person name="Westbury M.V."/>
            <person name="Russo I.M."/>
            <person name="Gopalakrishnan S."/>
            <person name="Rakotoarivelo A."/>
            <person name="Olsen R.A."/>
            <person name="Prost S."/>
            <person name="Tunstall T."/>
            <person name="Ryder O.A."/>
            <person name="Dalen L."/>
            <person name="Bruford M.W."/>
        </authorList>
    </citation>
    <scope>NUCLEOTIDE SEQUENCE [LARGE SCALE GENOMIC DNA]</scope>
    <source>
        <strain evidence="11">SBR-YM</strain>
        <tissue evidence="11">Skin</tissue>
    </source>
</reference>
<feature type="transmembrane region" description="Helical" evidence="9">
    <location>
        <begin position="136"/>
        <end position="157"/>
    </location>
</feature>
<keyword evidence="7 9" id="KW-0472">Membrane</keyword>
<keyword evidence="4 9" id="KW-0812">Transmembrane</keyword>
<feature type="region of interest" description="Disordered" evidence="10">
    <location>
        <begin position="25"/>
        <end position="50"/>
    </location>
</feature>
<dbReference type="AlphaFoldDB" id="A0A7J7EHH1"/>
<evidence type="ECO:0000256" key="4">
    <source>
        <dbReference type="ARBA" id="ARBA00022692"/>
    </source>
</evidence>
<comment type="similarity">
    <text evidence="8 9">Belongs to the SFT2 family.</text>
</comment>
<dbReference type="InterPro" id="IPR011691">
    <property type="entry name" value="Vesicle_transpt_SFT2"/>
</dbReference>
<sequence>MKRRQKEQPALLLCTKSALICTKGRSEESTLKEPMEENVSSGGLGGRKGRRRIGGLDKGAQEAAEQSRQEQLNPCHREGIGVGSESSSFQFGDGVLDASSLSFNTRLKWFAICFVCGIFFSILGTGLLWVPGGIKLFAVFYTLGNIAALASTCFLMGPMKQLKKMFETTRLLATVVMLCLRVFSHLFTRGKLDPVGL</sequence>
<dbReference type="PANTHER" id="PTHR23137:SF24">
    <property type="entry name" value="VESICLE TRANSPORT PROTEIN SFT2A"/>
    <property type="match status" value="1"/>
</dbReference>
<evidence type="ECO:0000256" key="2">
    <source>
        <dbReference type="ARBA" id="ARBA00004141"/>
    </source>
</evidence>
<feature type="transmembrane region" description="Helical" evidence="9">
    <location>
        <begin position="169"/>
        <end position="187"/>
    </location>
</feature>
<name>A0A7J7EHH1_DICBM</name>
<protein>
    <recommendedName>
        <fullName evidence="9">Vesicle transport protein</fullName>
    </recommendedName>
</protein>
<dbReference type="InterPro" id="IPR007305">
    <property type="entry name" value="Vesicle_transpt_Got1/SFT2"/>
</dbReference>
<dbReference type="GO" id="GO:0016020">
    <property type="term" value="C:membrane"/>
    <property type="evidence" value="ECO:0007669"/>
    <property type="project" value="UniProtKB-SubCell"/>
</dbReference>
<comment type="subcellular location">
    <subcellularLocation>
        <location evidence="2 9">Membrane</location>
        <topology evidence="2 9">Multi-pass membrane protein</topology>
    </subcellularLocation>
</comment>
<evidence type="ECO:0000256" key="6">
    <source>
        <dbReference type="ARBA" id="ARBA00022989"/>
    </source>
</evidence>
<dbReference type="GO" id="GO:0012505">
    <property type="term" value="C:endomembrane system"/>
    <property type="evidence" value="ECO:0007669"/>
    <property type="project" value="UniProtKB-ARBA"/>
</dbReference>
<gene>
    <name evidence="11" type="ORF">HPG69_010942</name>
</gene>
<evidence type="ECO:0000256" key="8">
    <source>
        <dbReference type="ARBA" id="ARBA00025800"/>
    </source>
</evidence>
<dbReference type="Proteomes" id="UP000551758">
    <property type="component" value="Unassembled WGS sequence"/>
</dbReference>
<evidence type="ECO:0000256" key="9">
    <source>
        <dbReference type="RuleBase" id="RU363111"/>
    </source>
</evidence>
<proteinExistence type="inferred from homology"/>
<dbReference type="GO" id="GO:0016192">
    <property type="term" value="P:vesicle-mediated transport"/>
    <property type="evidence" value="ECO:0007669"/>
    <property type="project" value="InterPro"/>
</dbReference>
<feature type="compositionally biased region" description="Basic and acidic residues" evidence="10">
    <location>
        <begin position="25"/>
        <end position="35"/>
    </location>
</feature>
<evidence type="ECO:0000256" key="10">
    <source>
        <dbReference type="SAM" id="MobiDB-lite"/>
    </source>
</evidence>
<feature type="transmembrane region" description="Helical" evidence="9">
    <location>
        <begin position="109"/>
        <end position="130"/>
    </location>
</feature>
<keyword evidence="3 9" id="KW-0813">Transport</keyword>
<accession>A0A7J7EHH1</accession>
<evidence type="ECO:0000256" key="1">
    <source>
        <dbReference type="ARBA" id="ARBA00003566"/>
    </source>
</evidence>
<comment type="caution">
    <text evidence="11">The sequence shown here is derived from an EMBL/GenBank/DDBJ whole genome shotgun (WGS) entry which is preliminary data.</text>
</comment>
<keyword evidence="6 9" id="KW-1133">Transmembrane helix</keyword>
<dbReference type="PANTHER" id="PTHR23137">
    <property type="entry name" value="VESICLE TRANSPORT PROTEIN-RELATED"/>
    <property type="match status" value="1"/>
</dbReference>
<comment type="caution">
    <text evidence="9">Lacks conserved residue(s) required for the propagation of feature annotation.</text>
</comment>
<evidence type="ECO:0000313" key="12">
    <source>
        <dbReference type="Proteomes" id="UP000551758"/>
    </source>
</evidence>
<dbReference type="GO" id="GO:0015031">
    <property type="term" value="P:protein transport"/>
    <property type="evidence" value="ECO:0007669"/>
    <property type="project" value="UniProtKB-KW"/>
</dbReference>
<dbReference type="EMBL" id="JACDTQ010003071">
    <property type="protein sequence ID" value="KAF5914876.1"/>
    <property type="molecule type" value="Genomic_DNA"/>
</dbReference>
<comment type="function">
    <text evidence="1 9">May be involved in fusion of retrograde transport vesicles derived from an endocytic compartment with the Golgi complex.</text>
</comment>
<organism evidence="11 12">
    <name type="scientific">Diceros bicornis minor</name>
    <name type="common">South-central black rhinoceros</name>
    <dbReference type="NCBI Taxonomy" id="77932"/>
    <lineage>
        <taxon>Eukaryota</taxon>
        <taxon>Metazoa</taxon>
        <taxon>Chordata</taxon>
        <taxon>Craniata</taxon>
        <taxon>Vertebrata</taxon>
        <taxon>Euteleostomi</taxon>
        <taxon>Mammalia</taxon>
        <taxon>Eutheria</taxon>
        <taxon>Laurasiatheria</taxon>
        <taxon>Perissodactyla</taxon>
        <taxon>Rhinocerotidae</taxon>
        <taxon>Diceros</taxon>
    </lineage>
</organism>
<dbReference type="GO" id="GO:0005737">
    <property type="term" value="C:cytoplasm"/>
    <property type="evidence" value="ECO:0007669"/>
    <property type="project" value="UniProtKB-ARBA"/>
</dbReference>
<keyword evidence="12" id="KW-1185">Reference proteome</keyword>
<keyword evidence="5 9" id="KW-0653">Protein transport</keyword>
<evidence type="ECO:0000256" key="7">
    <source>
        <dbReference type="ARBA" id="ARBA00023136"/>
    </source>
</evidence>